<keyword evidence="9" id="KW-0677">Repeat</keyword>
<keyword evidence="10 17" id="KW-0547">Nucleotide-binding</keyword>
<dbReference type="InterPro" id="IPR013210">
    <property type="entry name" value="LRR_N_plant-typ"/>
</dbReference>
<keyword evidence="8 20" id="KW-0732">Signal</keyword>
<dbReference type="Pfam" id="PF00560">
    <property type="entry name" value="LRR_1"/>
    <property type="match status" value="3"/>
</dbReference>
<keyword evidence="16" id="KW-0325">Glycoprotein</keyword>
<dbReference type="PROSITE" id="PS00108">
    <property type="entry name" value="PROTEIN_KINASE_ST"/>
    <property type="match status" value="1"/>
</dbReference>
<keyword evidence="14 19" id="KW-0472">Membrane</keyword>
<evidence type="ECO:0000256" key="12">
    <source>
        <dbReference type="ARBA" id="ARBA00022840"/>
    </source>
</evidence>
<dbReference type="InterPro" id="IPR001611">
    <property type="entry name" value="Leu-rich_rpt"/>
</dbReference>
<dbReference type="PANTHER" id="PTHR45974">
    <property type="entry name" value="RECEPTOR-LIKE PROTEIN 55"/>
    <property type="match status" value="1"/>
</dbReference>
<evidence type="ECO:0000256" key="11">
    <source>
        <dbReference type="ARBA" id="ARBA00022777"/>
    </source>
</evidence>
<evidence type="ECO:0000256" key="3">
    <source>
        <dbReference type="ARBA" id="ARBA00012513"/>
    </source>
</evidence>
<dbReference type="FunFam" id="1.10.510.10:FF:000453">
    <property type="entry name" value="LRR receptor-like serine/threonine-protein kinase HSL2"/>
    <property type="match status" value="1"/>
</dbReference>
<dbReference type="EC" id="2.7.11.1" evidence="3"/>
<evidence type="ECO:0000256" key="5">
    <source>
        <dbReference type="ARBA" id="ARBA00022614"/>
    </source>
</evidence>
<evidence type="ECO:0000256" key="13">
    <source>
        <dbReference type="ARBA" id="ARBA00022989"/>
    </source>
</evidence>
<dbReference type="InterPro" id="IPR032675">
    <property type="entry name" value="LRR_dom_sf"/>
</dbReference>
<dbReference type="CDD" id="cd14066">
    <property type="entry name" value="STKc_IRAK"/>
    <property type="match status" value="1"/>
</dbReference>
<evidence type="ECO:0000256" key="17">
    <source>
        <dbReference type="PROSITE-ProRule" id="PRU10141"/>
    </source>
</evidence>
<dbReference type="InterPro" id="IPR001245">
    <property type="entry name" value="Ser-Thr/Tyr_kinase_cat_dom"/>
</dbReference>
<sequence length="957" mass="105394">MGGRLLVCLLVIYIQILVVAAETYDQDSATLMSLKDVWNNMAPSWRGSDPCGDSWEGIGCDNSRVTSITLSSMGLTGELSGDIPSLSELHTLDLSYNKELKGSLPQSIGDLKKLSTLILVGCGFTGPIPDTIGSLQQLVFLSLNFNSFSGSIPPSIGNLSNLYWLDLADNKLSGTIPVSNGITPGLDMLVHTKHFHFGKNQLSGEIPSQLFSSKMVLIHLLFDNNKFTGNIPSTLGLVEKLEVLRLDRNSLSGPVPSTLNSLKSVKELLLSNNKLTGPIPNLSGMNSLNYVDMSNNTFDMSNIPTWFSSFPSLTTLKMESTKLQGQIPVSLFNLSELQTVILRNNQLNGTLDIGSSYSHQLKLIDLQNNYISDFTPPRRENNIELILVQNPFCEEGRGEKYCMVPPGHQESNFTYSTPPNNCAPVDCSSNQLSSSNCMCTYPYTGTLFFRAPSFSDLENTSIYTDLGKELMLSFQSHQLPVDSVSLSNPTKNSDDNLALNLKVVPSGQDHFNRSGISRIGFVLSNQTFKPPKYFGPFYFNGDHYEYFAEEVSVGTNKSSSNGIIIGAAVGGSVLVLLLLLAGFYAFNQKKKAERATKQNNPFASWDSNNKGSGGIPQLKGAKSFSFQEIKKWTNNFSEVNEIGTGGYGKVYRGTLPTGQLVAIKRAQHGSMQGGFEFKTEIELLSRVHHKNVVSLLGFCFEQDEQMLVYEYVPNGSLKDSLSGKSKIGLDWTRRLRIALGAARGLAYLHELASPPIIHRDIKSNNILLDERLNAKVADFGLSKPIADTEKGHVTTQVKGTMGYLDPEYYMTQQLTEKSDVYSFGVLMLELLTARKPIEKGKYIVREVKQIKDKTKDLYNLHEILDPTIGLGTTLKGLERFVDLAMCCVEDSRDDRPAMSEVVKEIENIMQLAGLNPNAESASTSASYEDSKGFEHPYSNESLFSHSEGLPSSKLEPQ</sequence>
<keyword evidence="6" id="KW-0808">Transferase</keyword>
<reference evidence="22" key="1">
    <citation type="submission" date="2019-08" db="EMBL/GenBank/DDBJ databases">
        <title>Reference gene set and small RNA set construction with multiple tissues from Davidia involucrata Baill.</title>
        <authorList>
            <person name="Yang H."/>
            <person name="Zhou C."/>
            <person name="Li G."/>
            <person name="Wang J."/>
            <person name="Gao P."/>
            <person name="Wang M."/>
            <person name="Wang R."/>
            <person name="Zhao Y."/>
        </authorList>
    </citation>
    <scope>NUCLEOTIDE SEQUENCE</scope>
    <source>
        <tissue evidence="22">Mixed with DoveR01_LX</tissue>
    </source>
</reference>
<dbReference type="FunFam" id="3.80.10.10:FF:000542">
    <property type="entry name" value="Leucine-rich repeat protein kinase family protein"/>
    <property type="match status" value="1"/>
</dbReference>
<dbReference type="PROSITE" id="PS00107">
    <property type="entry name" value="PROTEIN_KINASE_ATP"/>
    <property type="match status" value="1"/>
</dbReference>
<evidence type="ECO:0000256" key="7">
    <source>
        <dbReference type="ARBA" id="ARBA00022692"/>
    </source>
</evidence>
<feature type="chain" id="PRO_5022878935" description="non-specific serine/threonine protein kinase" evidence="20">
    <location>
        <begin position="22"/>
        <end position="957"/>
    </location>
</feature>
<dbReference type="SUPFAM" id="SSF52058">
    <property type="entry name" value="L domain-like"/>
    <property type="match status" value="1"/>
</dbReference>
<dbReference type="Pfam" id="PF07714">
    <property type="entry name" value="PK_Tyr_Ser-Thr"/>
    <property type="match status" value="1"/>
</dbReference>
<dbReference type="FunFam" id="3.30.200.20:FF:000328">
    <property type="entry name" value="Leucine-rich repeat protein kinase family protein"/>
    <property type="match status" value="1"/>
</dbReference>
<dbReference type="Gene3D" id="3.30.200.20">
    <property type="entry name" value="Phosphorylase Kinase, domain 1"/>
    <property type="match status" value="1"/>
</dbReference>
<keyword evidence="4" id="KW-0723">Serine/threonine-protein kinase</keyword>
<dbReference type="AlphaFoldDB" id="A0A5B6ZSX5"/>
<dbReference type="Pfam" id="PF08263">
    <property type="entry name" value="LRRNT_2"/>
    <property type="match status" value="1"/>
</dbReference>
<accession>A0A5B6ZSX5</accession>
<protein>
    <recommendedName>
        <fullName evidence="3">non-specific serine/threonine protein kinase</fullName>
        <ecNumber evidence="3">2.7.11.1</ecNumber>
    </recommendedName>
</protein>
<evidence type="ECO:0000256" key="9">
    <source>
        <dbReference type="ARBA" id="ARBA00022737"/>
    </source>
</evidence>
<evidence type="ECO:0000256" key="19">
    <source>
        <dbReference type="SAM" id="Phobius"/>
    </source>
</evidence>
<comment type="subcellular location">
    <subcellularLocation>
        <location evidence="1">Membrane</location>
        <topology evidence="1">Single-pass type I membrane protein</topology>
    </subcellularLocation>
</comment>
<dbReference type="SUPFAM" id="SSF56112">
    <property type="entry name" value="Protein kinase-like (PK-like)"/>
    <property type="match status" value="1"/>
</dbReference>
<dbReference type="InterPro" id="IPR008271">
    <property type="entry name" value="Ser/Thr_kinase_AS"/>
</dbReference>
<feature type="signal peptide" evidence="20">
    <location>
        <begin position="1"/>
        <end position="21"/>
    </location>
</feature>
<evidence type="ECO:0000256" key="1">
    <source>
        <dbReference type="ARBA" id="ARBA00004479"/>
    </source>
</evidence>
<feature type="domain" description="Protein kinase" evidence="21">
    <location>
        <begin position="636"/>
        <end position="909"/>
    </location>
</feature>
<evidence type="ECO:0000256" key="14">
    <source>
        <dbReference type="ARBA" id="ARBA00023136"/>
    </source>
</evidence>
<dbReference type="PANTHER" id="PTHR45974:SF266">
    <property type="entry name" value="LEUCINE-RICH REPEAT RECEPTOR PROTEIN KINASE HPCA1"/>
    <property type="match status" value="1"/>
</dbReference>
<gene>
    <name evidence="22" type="ORF">Din_016069</name>
</gene>
<evidence type="ECO:0000256" key="15">
    <source>
        <dbReference type="ARBA" id="ARBA00023170"/>
    </source>
</evidence>
<keyword evidence="13 19" id="KW-1133">Transmembrane helix</keyword>
<comment type="similarity">
    <text evidence="2">Belongs to the protein kinase superfamily. Ser/Thr protein kinase family.</text>
</comment>
<dbReference type="GO" id="GO:0016020">
    <property type="term" value="C:membrane"/>
    <property type="evidence" value="ECO:0007669"/>
    <property type="project" value="UniProtKB-SubCell"/>
</dbReference>
<feature type="transmembrane region" description="Helical" evidence="19">
    <location>
        <begin position="563"/>
        <end position="586"/>
    </location>
</feature>
<evidence type="ECO:0000256" key="18">
    <source>
        <dbReference type="SAM" id="MobiDB-lite"/>
    </source>
</evidence>
<keyword evidence="5" id="KW-0433">Leucine-rich repeat</keyword>
<feature type="binding site" evidence="17">
    <location>
        <position position="664"/>
    </location>
    <ligand>
        <name>ATP</name>
        <dbReference type="ChEBI" id="CHEBI:30616"/>
    </ligand>
</feature>
<name>A0A5B6ZSX5_DAVIN</name>
<evidence type="ECO:0000256" key="8">
    <source>
        <dbReference type="ARBA" id="ARBA00022729"/>
    </source>
</evidence>
<dbReference type="SMART" id="SM00220">
    <property type="entry name" value="S_TKc"/>
    <property type="match status" value="1"/>
</dbReference>
<dbReference type="FunFam" id="3.80.10.10:FF:000363">
    <property type="entry name" value="Leucine-rich repeat family protein"/>
    <property type="match status" value="1"/>
</dbReference>
<evidence type="ECO:0000259" key="21">
    <source>
        <dbReference type="PROSITE" id="PS50011"/>
    </source>
</evidence>
<dbReference type="PROSITE" id="PS50011">
    <property type="entry name" value="PROTEIN_KINASE_DOM"/>
    <property type="match status" value="1"/>
</dbReference>
<organism evidence="22">
    <name type="scientific">Davidia involucrata</name>
    <name type="common">Dove tree</name>
    <dbReference type="NCBI Taxonomy" id="16924"/>
    <lineage>
        <taxon>Eukaryota</taxon>
        <taxon>Viridiplantae</taxon>
        <taxon>Streptophyta</taxon>
        <taxon>Embryophyta</taxon>
        <taxon>Tracheophyta</taxon>
        <taxon>Spermatophyta</taxon>
        <taxon>Magnoliopsida</taxon>
        <taxon>eudicotyledons</taxon>
        <taxon>Gunneridae</taxon>
        <taxon>Pentapetalae</taxon>
        <taxon>asterids</taxon>
        <taxon>Cornales</taxon>
        <taxon>Nyssaceae</taxon>
        <taxon>Davidia</taxon>
    </lineage>
</organism>
<dbReference type="InterPro" id="IPR000719">
    <property type="entry name" value="Prot_kinase_dom"/>
</dbReference>
<dbReference type="GO" id="GO:0005524">
    <property type="term" value="F:ATP binding"/>
    <property type="evidence" value="ECO:0007669"/>
    <property type="project" value="UniProtKB-UniRule"/>
</dbReference>
<feature type="compositionally biased region" description="Polar residues" evidence="18">
    <location>
        <begin position="917"/>
        <end position="927"/>
    </location>
</feature>
<dbReference type="InterPro" id="IPR017441">
    <property type="entry name" value="Protein_kinase_ATP_BS"/>
</dbReference>
<evidence type="ECO:0000256" key="16">
    <source>
        <dbReference type="ARBA" id="ARBA00023180"/>
    </source>
</evidence>
<keyword evidence="11" id="KW-0418">Kinase</keyword>
<dbReference type="InterPro" id="IPR011009">
    <property type="entry name" value="Kinase-like_dom_sf"/>
</dbReference>
<feature type="region of interest" description="Disordered" evidence="18">
    <location>
        <begin position="914"/>
        <end position="957"/>
    </location>
</feature>
<evidence type="ECO:0000256" key="2">
    <source>
        <dbReference type="ARBA" id="ARBA00008684"/>
    </source>
</evidence>
<evidence type="ECO:0000256" key="6">
    <source>
        <dbReference type="ARBA" id="ARBA00022679"/>
    </source>
</evidence>
<proteinExistence type="inferred from homology"/>
<dbReference type="GO" id="GO:0004674">
    <property type="term" value="F:protein serine/threonine kinase activity"/>
    <property type="evidence" value="ECO:0007669"/>
    <property type="project" value="UniProtKB-KW"/>
</dbReference>
<dbReference type="EMBL" id="GHES01016069">
    <property type="protein sequence ID" value="MPA46628.1"/>
    <property type="molecule type" value="Transcribed_RNA"/>
</dbReference>
<keyword evidence="7 19" id="KW-0812">Transmembrane</keyword>
<evidence type="ECO:0000313" key="22">
    <source>
        <dbReference type="EMBL" id="MPA46628.1"/>
    </source>
</evidence>
<dbReference type="Gene3D" id="3.80.10.10">
    <property type="entry name" value="Ribonuclease Inhibitor"/>
    <property type="match status" value="3"/>
</dbReference>
<evidence type="ECO:0000256" key="10">
    <source>
        <dbReference type="ARBA" id="ARBA00022741"/>
    </source>
</evidence>
<keyword evidence="12 17" id="KW-0067">ATP-binding</keyword>
<dbReference type="Gene3D" id="1.10.510.10">
    <property type="entry name" value="Transferase(Phosphotransferase) domain 1"/>
    <property type="match status" value="1"/>
</dbReference>
<keyword evidence="15" id="KW-0675">Receptor</keyword>
<evidence type="ECO:0000256" key="20">
    <source>
        <dbReference type="SAM" id="SignalP"/>
    </source>
</evidence>
<evidence type="ECO:0000256" key="4">
    <source>
        <dbReference type="ARBA" id="ARBA00022527"/>
    </source>
</evidence>